<feature type="compositionally biased region" description="Basic and acidic residues" evidence="1">
    <location>
        <begin position="152"/>
        <end position="166"/>
    </location>
</feature>
<evidence type="ECO:0000313" key="3">
    <source>
        <dbReference type="Proteomes" id="UP000703269"/>
    </source>
</evidence>
<reference evidence="2 3" key="1">
    <citation type="submission" date="2021-08" db="EMBL/GenBank/DDBJ databases">
        <title>Draft Genome Sequence of Phanerochaete sordida strain YK-624.</title>
        <authorList>
            <person name="Mori T."/>
            <person name="Dohra H."/>
            <person name="Suzuki T."/>
            <person name="Kawagishi H."/>
            <person name="Hirai H."/>
        </authorList>
    </citation>
    <scope>NUCLEOTIDE SEQUENCE [LARGE SCALE GENOMIC DNA]</scope>
    <source>
        <strain evidence="2 3">YK-624</strain>
    </source>
</reference>
<proteinExistence type="predicted"/>
<evidence type="ECO:0000313" key="2">
    <source>
        <dbReference type="EMBL" id="GJE89212.1"/>
    </source>
</evidence>
<protein>
    <submittedName>
        <fullName evidence="2">Uncharacterized protein</fullName>
    </submittedName>
</protein>
<feature type="region of interest" description="Disordered" evidence="1">
    <location>
        <begin position="123"/>
        <end position="212"/>
    </location>
</feature>
<sequence>MSKMDARRYGAFETVTNMLQRSKLFLQAITLVDIIIQHADFRSESSSRPRIRLVIPAWKHVRCIDRHAISQVPDLPYLSPKLGLEVNAASGFTLYICGVRGEATGCWIEPAAGWKQIAAICPSSDSGSEYGEDDGDDSETAMTNEDSSSDSWPRDRDERYMGRIDRLYIPTVDSREGSVSSSDEGDPEDGSEEEDVTEEEALAMFESSLDTD</sequence>
<name>A0A9P3G4W0_9APHY</name>
<accession>A0A9P3G4W0</accession>
<evidence type="ECO:0000256" key="1">
    <source>
        <dbReference type="SAM" id="MobiDB-lite"/>
    </source>
</evidence>
<gene>
    <name evidence="2" type="ORF">PsYK624_053070</name>
</gene>
<dbReference type="AlphaFoldDB" id="A0A9P3G4W0"/>
<organism evidence="2 3">
    <name type="scientific">Phanerochaete sordida</name>
    <dbReference type="NCBI Taxonomy" id="48140"/>
    <lineage>
        <taxon>Eukaryota</taxon>
        <taxon>Fungi</taxon>
        <taxon>Dikarya</taxon>
        <taxon>Basidiomycota</taxon>
        <taxon>Agaricomycotina</taxon>
        <taxon>Agaricomycetes</taxon>
        <taxon>Polyporales</taxon>
        <taxon>Phanerochaetaceae</taxon>
        <taxon>Phanerochaete</taxon>
    </lineage>
</organism>
<comment type="caution">
    <text evidence="2">The sequence shown here is derived from an EMBL/GenBank/DDBJ whole genome shotgun (WGS) entry which is preliminary data.</text>
</comment>
<keyword evidence="3" id="KW-1185">Reference proteome</keyword>
<feature type="compositionally biased region" description="Acidic residues" evidence="1">
    <location>
        <begin position="183"/>
        <end position="201"/>
    </location>
</feature>
<dbReference type="Proteomes" id="UP000703269">
    <property type="component" value="Unassembled WGS sequence"/>
</dbReference>
<dbReference type="EMBL" id="BPQB01000012">
    <property type="protein sequence ID" value="GJE89212.1"/>
    <property type="molecule type" value="Genomic_DNA"/>
</dbReference>
<feature type="compositionally biased region" description="Acidic residues" evidence="1">
    <location>
        <begin position="130"/>
        <end position="139"/>
    </location>
</feature>